<sequence>MHPLRFPNTYDAFPDGFSSSTDALEVGLRFSFHPVIEACLDEWRISPSRMAPNSWRYKVAFIREYHGSRVDPRLVYSLLPLMFGVGWVVRERPLPEGEKHPDMERGEPPRKKTKLAVSKRKSAVGGTSERARHNKGKESAEAVEPPSHPFTLRELCEVDD</sequence>
<dbReference type="EMBL" id="AMZH03009839">
    <property type="protein sequence ID" value="RRT55968.1"/>
    <property type="molecule type" value="Genomic_DNA"/>
</dbReference>
<feature type="region of interest" description="Disordered" evidence="1">
    <location>
        <begin position="94"/>
        <end position="160"/>
    </location>
</feature>
<proteinExistence type="predicted"/>
<feature type="compositionally biased region" description="Basic residues" evidence="1">
    <location>
        <begin position="111"/>
        <end position="122"/>
    </location>
</feature>
<accession>A0A426YW72</accession>
<feature type="compositionally biased region" description="Basic and acidic residues" evidence="1">
    <location>
        <begin position="94"/>
        <end position="110"/>
    </location>
</feature>
<evidence type="ECO:0000313" key="3">
    <source>
        <dbReference type="Proteomes" id="UP000287651"/>
    </source>
</evidence>
<name>A0A426YW72_ENSVE</name>
<evidence type="ECO:0000313" key="2">
    <source>
        <dbReference type="EMBL" id="RRT55968.1"/>
    </source>
</evidence>
<evidence type="ECO:0000256" key="1">
    <source>
        <dbReference type="SAM" id="MobiDB-lite"/>
    </source>
</evidence>
<gene>
    <name evidence="2" type="ORF">B296_00008876</name>
</gene>
<dbReference type="Proteomes" id="UP000287651">
    <property type="component" value="Unassembled WGS sequence"/>
</dbReference>
<dbReference type="AlphaFoldDB" id="A0A426YW72"/>
<organism evidence="2 3">
    <name type="scientific">Ensete ventricosum</name>
    <name type="common">Abyssinian banana</name>
    <name type="synonym">Musa ensete</name>
    <dbReference type="NCBI Taxonomy" id="4639"/>
    <lineage>
        <taxon>Eukaryota</taxon>
        <taxon>Viridiplantae</taxon>
        <taxon>Streptophyta</taxon>
        <taxon>Embryophyta</taxon>
        <taxon>Tracheophyta</taxon>
        <taxon>Spermatophyta</taxon>
        <taxon>Magnoliopsida</taxon>
        <taxon>Liliopsida</taxon>
        <taxon>Zingiberales</taxon>
        <taxon>Musaceae</taxon>
        <taxon>Ensete</taxon>
    </lineage>
</organism>
<reference evidence="2 3" key="1">
    <citation type="journal article" date="2014" name="Agronomy (Basel)">
        <title>A Draft Genome Sequence for Ensete ventricosum, the Drought-Tolerant Tree Against Hunger.</title>
        <authorList>
            <person name="Harrison J."/>
            <person name="Moore K.A."/>
            <person name="Paszkiewicz K."/>
            <person name="Jones T."/>
            <person name="Grant M."/>
            <person name="Ambacheew D."/>
            <person name="Muzemil S."/>
            <person name="Studholme D.J."/>
        </authorList>
    </citation>
    <scope>NUCLEOTIDE SEQUENCE [LARGE SCALE GENOMIC DNA]</scope>
</reference>
<protein>
    <submittedName>
        <fullName evidence="2">Uncharacterized protein</fullName>
    </submittedName>
</protein>
<comment type="caution">
    <text evidence="2">The sequence shown here is derived from an EMBL/GenBank/DDBJ whole genome shotgun (WGS) entry which is preliminary data.</text>
</comment>